<dbReference type="AlphaFoldDB" id="A0A4Z1A6X2"/>
<reference evidence="1" key="1">
    <citation type="journal article" date="2019" name="PLoS Negl. Trop. Dis.">
        <title>Revisiting the worldwide diversity of Leptospira species in the environment.</title>
        <authorList>
            <person name="Vincent A.T."/>
            <person name="Schiettekatte O."/>
            <person name="Bourhy P."/>
            <person name="Veyrier F.J."/>
            <person name="Picardeau M."/>
        </authorList>
    </citation>
    <scope>NUCLEOTIDE SEQUENCE [LARGE SCALE GENOMIC DNA]</scope>
    <source>
        <strain evidence="1">201702451</strain>
    </source>
</reference>
<evidence type="ECO:0000313" key="1">
    <source>
        <dbReference type="EMBL" id="TGL74067.1"/>
    </source>
</evidence>
<gene>
    <name evidence="1" type="ORF">EHQ62_03665</name>
</gene>
<comment type="caution">
    <text evidence="1">The sequence shown here is derived from an EMBL/GenBank/DDBJ whole genome shotgun (WGS) entry which is preliminary data.</text>
</comment>
<proteinExistence type="predicted"/>
<keyword evidence="2" id="KW-1185">Reference proteome</keyword>
<name>A0A4Z1A6X2_9LEPT</name>
<sequence>MNLLSFPINPTGNSTSQLIRVVGKPLASDSKGTGPVGFFEKAKFQNQIMPVGREKLSRKRDQILTERPEVFRLHSHPKAKKISRWEAFAKHVAHETQSADKSTLGSLWNYFLGESKASDCFCYQNHTHKENLTMAVEPNENGFALYVFWKSEGFGPYGIIFYYEPEKENPIRIEILSEGKEAPLSHPSDPSLKQMLQDLIRDFPQIGGISFGEWDDTNYNGDYR</sequence>
<protein>
    <submittedName>
        <fullName evidence="1">Uncharacterized protein</fullName>
    </submittedName>
</protein>
<dbReference type="RefSeq" id="WP_135640883.1">
    <property type="nucleotide sequence ID" value="NZ_RQGH01000009.1"/>
</dbReference>
<organism evidence="1 2">
    <name type="scientific">Leptospira jelokensis</name>
    <dbReference type="NCBI Taxonomy" id="2484931"/>
    <lineage>
        <taxon>Bacteria</taxon>
        <taxon>Pseudomonadati</taxon>
        <taxon>Spirochaetota</taxon>
        <taxon>Spirochaetia</taxon>
        <taxon>Leptospirales</taxon>
        <taxon>Leptospiraceae</taxon>
        <taxon>Leptospira</taxon>
    </lineage>
</organism>
<accession>A0A4Z1A6X2</accession>
<dbReference type="Proteomes" id="UP000297567">
    <property type="component" value="Unassembled WGS sequence"/>
</dbReference>
<evidence type="ECO:0000313" key="2">
    <source>
        <dbReference type="Proteomes" id="UP000297567"/>
    </source>
</evidence>
<dbReference type="EMBL" id="RQGH01000009">
    <property type="protein sequence ID" value="TGL74067.1"/>
    <property type="molecule type" value="Genomic_DNA"/>
</dbReference>